<sequence length="120" mass="13404">MDIPRGSLRDGTTMEEVGEAGDGAMREYNESEMLLVVALGIGLISLVITLIRKLKWRRKTNVNVEIVLKNHEFLDPKRYTYSQIKKMTNSFEINQGQGGFGSVYKGELSNGNLVAVKVLI</sequence>
<dbReference type="GO" id="GO:0016301">
    <property type="term" value="F:kinase activity"/>
    <property type="evidence" value="ECO:0007669"/>
    <property type="project" value="UniProtKB-KW"/>
</dbReference>
<keyword evidence="7" id="KW-0418">Kinase</keyword>
<comment type="caution">
    <text evidence="7">The sequence shown here is derived from an EMBL/GenBank/DDBJ whole genome shotgun (WGS) entry which is preliminary data.</text>
</comment>
<dbReference type="Gramene" id="KVH96279">
    <property type="protein sequence ID" value="KVH96279"/>
    <property type="gene ID" value="Ccrd_001644"/>
</dbReference>
<evidence type="ECO:0000313" key="7">
    <source>
        <dbReference type="EMBL" id="KVH96279.1"/>
    </source>
</evidence>
<reference evidence="7 8" key="1">
    <citation type="journal article" date="2016" name="Sci. Rep.">
        <title>The genome sequence of the outbreeding globe artichoke constructed de novo incorporating a phase-aware low-pass sequencing strategy of F1 progeny.</title>
        <authorList>
            <person name="Scaglione D."/>
            <person name="Reyes-Chin-Wo S."/>
            <person name="Acquadro A."/>
            <person name="Froenicke L."/>
            <person name="Portis E."/>
            <person name="Beitel C."/>
            <person name="Tirone M."/>
            <person name="Mauro R."/>
            <person name="Lo Monaco A."/>
            <person name="Mauromicale G."/>
            <person name="Faccioli P."/>
            <person name="Cattivelli L."/>
            <person name="Rieseberg L."/>
            <person name="Michelmore R."/>
            <person name="Lanteri S."/>
        </authorList>
    </citation>
    <scope>NUCLEOTIDE SEQUENCE [LARGE SCALE GENOMIC DNA]</scope>
    <source>
        <strain evidence="7">2C</strain>
    </source>
</reference>
<evidence type="ECO:0000256" key="3">
    <source>
        <dbReference type="ARBA" id="ARBA00022729"/>
    </source>
</evidence>
<feature type="transmembrane region" description="Helical" evidence="6">
    <location>
        <begin position="33"/>
        <end position="51"/>
    </location>
</feature>
<keyword evidence="8" id="KW-1185">Reference proteome</keyword>
<keyword evidence="4 6" id="KW-1133">Transmembrane helix</keyword>
<dbReference type="GO" id="GO:0016020">
    <property type="term" value="C:membrane"/>
    <property type="evidence" value="ECO:0007669"/>
    <property type="project" value="UniProtKB-SubCell"/>
</dbReference>
<dbReference type="InterPro" id="IPR011009">
    <property type="entry name" value="Kinase-like_dom_sf"/>
</dbReference>
<keyword evidence="7" id="KW-0808">Transferase</keyword>
<comment type="subcellular location">
    <subcellularLocation>
        <location evidence="1">Membrane</location>
        <topology evidence="1">Single-pass membrane protein</topology>
    </subcellularLocation>
</comment>
<dbReference type="PANTHER" id="PTHR47974">
    <property type="entry name" value="OS07G0415500 PROTEIN"/>
    <property type="match status" value="1"/>
</dbReference>
<dbReference type="EMBL" id="LEKV01004338">
    <property type="protein sequence ID" value="KVH96279.1"/>
    <property type="molecule type" value="Genomic_DNA"/>
</dbReference>
<dbReference type="Gene3D" id="3.30.200.20">
    <property type="entry name" value="Phosphorylase Kinase, domain 1"/>
    <property type="match status" value="1"/>
</dbReference>
<dbReference type="STRING" id="59895.A0A118JXQ7"/>
<evidence type="ECO:0000256" key="6">
    <source>
        <dbReference type="SAM" id="Phobius"/>
    </source>
</evidence>
<organism evidence="7 8">
    <name type="scientific">Cynara cardunculus var. scolymus</name>
    <name type="common">Globe artichoke</name>
    <name type="synonym">Cynara scolymus</name>
    <dbReference type="NCBI Taxonomy" id="59895"/>
    <lineage>
        <taxon>Eukaryota</taxon>
        <taxon>Viridiplantae</taxon>
        <taxon>Streptophyta</taxon>
        <taxon>Embryophyta</taxon>
        <taxon>Tracheophyta</taxon>
        <taxon>Spermatophyta</taxon>
        <taxon>Magnoliopsida</taxon>
        <taxon>eudicotyledons</taxon>
        <taxon>Gunneridae</taxon>
        <taxon>Pentapetalae</taxon>
        <taxon>asterids</taxon>
        <taxon>campanulids</taxon>
        <taxon>Asterales</taxon>
        <taxon>Asteraceae</taxon>
        <taxon>Carduoideae</taxon>
        <taxon>Cardueae</taxon>
        <taxon>Carduinae</taxon>
        <taxon>Cynara</taxon>
    </lineage>
</organism>
<accession>A0A118JXQ7</accession>
<name>A0A118JXQ7_CYNCS</name>
<evidence type="ECO:0000256" key="1">
    <source>
        <dbReference type="ARBA" id="ARBA00004167"/>
    </source>
</evidence>
<protein>
    <submittedName>
        <fullName evidence="7">Protein kinase-like domain-containing protein</fullName>
    </submittedName>
</protein>
<keyword evidence="2 6" id="KW-0812">Transmembrane</keyword>
<evidence type="ECO:0000256" key="2">
    <source>
        <dbReference type="ARBA" id="ARBA00022692"/>
    </source>
</evidence>
<evidence type="ECO:0000313" key="8">
    <source>
        <dbReference type="Proteomes" id="UP000243975"/>
    </source>
</evidence>
<dbReference type="PANTHER" id="PTHR47974:SF24">
    <property type="entry name" value="RECEPTOR-LIKE SERINE_THREONINE-PROTEIN KINASE"/>
    <property type="match status" value="1"/>
</dbReference>
<gene>
    <name evidence="7" type="ORF">Ccrd_001644</name>
</gene>
<dbReference type="SUPFAM" id="SSF56112">
    <property type="entry name" value="Protein kinase-like (PK-like)"/>
    <property type="match status" value="1"/>
</dbReference>
<evidence type="ECO:0000256" key="4">
    <source>
        <dbReference type="ARBA" id="ARBA00022989"/>
    </source>
</evidence>
<dbReference type="AlphaFoldDB" id="A0A118JXQ7"/>
<keyword evidence="5 6" id="KW-0472">Membrane</keyword>
<proteinExistence type="predicted"/>
<evidence type="ECO:0000256" key="5">
    <source>
        <dbReference type="ARBA" id="ARBA00023136"/>
    </source>
</evidence>
<dbReference type="Proteomes" id="UP000243975">
    <property type="component" value="Unassembled WGS sequence"/>
</dbReference>
<keyword evidence="3" id="KW-0732">Signal</keyword>